<protein>
    <submittedName>
        <fullName evidence="3">Methylhydantoinase</fullName>
    </submittedName>
</protein>
<evidence type="ECO:0000256" key="1">
    <source>
        <dbReference type="SAM" id="MobiDB-lite"/>
    </source>
</evidence>
<dbReference type="GO" id="GO:0017168">
    <property type="term" value="F:5-oxoprolinase (ATP-hydrolyzing) activity"/>
    <property type="evidence" value="ECO:0007669"/>
    <property type="project" value="TreeGrafter"/>
</dbReference>
<dbReference type="RefSeq" id="WP_188609592.1">
    <property type="nucleotide sequence ID" value="NZ_BMGG01000004.1"/>
</dbReference>
<feature type="domain" description="Hydantoinase B/oxoprolinase" evidence="2">
    <location>
        <begin position="21"/>
        <end position="544"/>
    </location>
</feature>
<dbReference type="AlphaFoldDB" id="A0A916XDN2"/>
<dbReference type="PANTHER" id="PTHR11365">
    <property type="entry name" value="5-OXOPROLINASE RELATED"/>
    <property type="match status" value="1"/>
</dbReference>
<dbReference type="GO" id="GO:0005829">
    <property type="term" value="C:cytosol"/>
    <property type="evidence" value="ECO:0007669"/>
    <property type="project" value="TreeGrafter"/>
</dbReference>
<reference evidence="3" key="1">
    <citation type="journal article" date="2014" name="Int. J. Syst. Evol. Microbiol.">
        <title>Complete genome sequence of Corynebacterium casei LMG S-19264T (=DSM 44701T), isolated from a smear-ripened cheese.</title>
        <authorList>
            <consortium name="US DOE Joint Genome Institute (JGI-PGF)"/>
            <person name="Walter F."/>
            <person name="Albersmeier A."/>
            <person name="Kalinowski J."/>
            <person name="Ruckert C."/>
        </authorList>
    </citation>
    <scope>NUCLEOTIDE SEQUENCE</scope>
    <source>
        <strain evidence="3">CGMCC 1.12919</strain>
    </source>
</reference>
<proteinExistence type="predicted"/>
<sequence length="563" mass="59628">MNVAKPVAGATPAPTTVRAVDPITLAVLRGAFEQVAEEMDTVLAASAVSPVIADAWDRASGIFHPATGEVIAQGSTGLPIFIVVMQHTVQEVLKSHPADTMKPGDVFIVNDPYRGGTHTMDVKFVQPFFKDGRLLAIVANTGHWPDVGGMTPGGFTPVSTDIYQEGLRFPPVRLYDGGKLNEALVEVMLANMRVAEDRRGDMAAQLNALDLGCRRLDELFGRYGETLIFAAIDELKARSEQLMRQHIAEIPDGTYHVQDWMDSDGVDPDPVLIDLVMTVAGSEITFDLSGSAPACRGPFNAPYSSTMSALMIGVKHVFVDVPINAGCFVPFKIVAPVGNMFNPLPPAPVSGTTTETSQRLVGATMAALAQAVPDLVPAGAFGTGTNIGMGGYSPSKGRYATIFFFGGGYGAYADQDGLTNGSAVISASRNSSVEVLEQSVPILFTRYAMREGSAGDGAFRGGFGVEIDFELRDGDAYLTLVADRGRFAPQGVAGGGEGAKADHWFHTGGQAFQTEHLTKIDRLYLKPGDGVRLKTPGGGGYGDPAARDPELRRLDEADGLTEG</sequence>
<dbReference type="InterPro" id="IPR003692">
    <property type="entry name" value="Hydantoinase_B"/>
</dbReference>
<comment type="caution">
    <text evidence="3">The sequence shown here is derived from an EMBL/GenBank/DDBJ whole genome shotgun (WGS) entry which is preliminary data.</text>
</comment>
<reference evidence="3" key="2">
    <citation type="submission" date="2020-09" db="EMBL/GenBank/DDBJ databases">
        <authorList>
            <person name="Sun Q."/>
            <person name="Zhou Y."/>
        </authorList>
    </citation>
    <scope>NUCLEOTIDE SEQUENCE</scope>
    <source>
        <strain evidence="3">CGMCC 1.12919</strain>
    </source>
</reference>
<gene>
    <name evidence="3" type="ORF">GCM10010994_26060</name>
</gene>
<evidence type="ECO:0000313" key="4">
    <source>
        <dbReference type="Proteomes" id="UP000637002"/>
    </source>
</evidence>
<accession>A0A916XDN2</accession>
<evidence type="ECO:0000313" key="3">
    <source>
        <dbReference type="EMBL" id="GGC66255.1"/>
    </source>
</evidence>
<dbReference type="EMBL" id="BMGG01000004">
    <property type="protein sequence ID" value="GGC66255.1"/>
    <property type="molecule type" value="Genomic_DNA"/>
</dbReference>
<dbReference type="Pfam" id="PF02538">
    <property type="entry name" value="Hydantoinase_B"/>
    <property type="match status" value="1"/>
</dbReference>
<dbReference type="GO" id="GO:0006749">
    <property type="term" value="P:glutathione metabolic process"/>
    <property type="evidence" value="ECO:0007669"/>
    <property type="project" value="TreeGrafter"/>
</dbReference>
<evidence type="ECO:0000259" key="2">
    <source>
        <dbReference type="Pfam" id="PF02538"/>
    </source>
</evidence>
<feature type="compositionally biased region" description="Basic and acidic residues" evidence="1">
    <location>
        <begin position="545"/>
        <end position="556"/>
    </location>
</feature>
<feature type="region of interest" description="Disordered" evidence="1">
    <location>
        <begin position="534"/>
        <end position="563"/>
    </location>
</feature>
<dbReference type="Proteomes" id="UP000637002">
    <property type="component" value="Unassembled WGS sequence"/>
</dbReference>
<dbReference type="InterPro" id="IPR045079">
    <property type="entry name" value="Oxoprolinase-like"/>
</dbReference>
<name>A0A916XDN2_9HYPH</name>
<organism evidence="3 4">
    <name type="scientific">Chelatococcus reniformis</name>
    <dbReference type="NCBI Taxonomy" id="1494448"/>
    <lineage>
        <taxon>Bacteria</taxon>
        <taxon>Pseudomonadati</taxon>
        <taxon>Pseudomonadota</taxon>
        <taxon>Alphaproteobacteria</taxon>
        <taxon>Hyphomicrobiales</taxon>
        <taxon>Chelatococcaceae</taxon>
        <taxon>Chelatococcus</taxon>
    </lineage>
</organism>
<keyword evidence="4" id="KW-1185">Reference proteome</keyword>
<dbReference type="PANTHER" id="PTHR11365:SF23">
    <property type="entry name" value="HYPOTHETICAL 5-OXOPROLINASE (EUROFUNG)-RELATED"/>
    <property type="match status" value="1"/>
</dbReference>